<organism evidence="4 5">
    <name type="scientific">Pseudolycoriella hygida</name>
    <dbReference type="NCBI Taxonomy" id="35572"/>
    <lineage>
        <taxon>Eukaryota</taxon>
        <taxon>Metazoa</taxon>
        <taxon>Ecdysozoa</taxon>
        <taxon>Arthropoda</taxon>
        <taxon>Hexapoda</taxon>
        <taxon>Insecta</taxon>
        <taxon>Pterygota</taxon>
        <taxon>Neoptera</taxon>
        <taxon>Endopterygota</taxon>
        <taxon>Diptera</taxon>
        <taxon>Nematocera</taxon>
        <taxon>Sciaroidea</taxon>
        <taxon>Sciaridae</taxon>
        <taxon>Pseudolycoriella</taxon>
    </lineage>
</organism>
<evidence type="ECO:0000313" key="5">
    <source>
        <dbReference type="Proteomes" id="UP001151699"/>
    </source>
</evidence>
<dbReference type="Proteomes" id="UP001151699">
    <property type="component" value="Chromosome A"/>
</dbReference>
<dbReference type="OrthoDB" id="2129069at2759"/>
<dbReference type="Pfam" id="PF07047">
    <property type="entry name" value="OPA3"/>
    <property type="match status" value="1"/>
</dbReference>
<evidence type="ECO:0000256" key="3">
    <source>
        <dbReference type="SAM" id="Coils"/>
    </source>
</evidence>
<keyword evidence="5" id="KW-1185">Reference proteome</keyword>
<dbReference type="GO" id="GO:0019216">
    <property type="term" value="P:regulation of lipid metabolic process"/>
    <property type="evidence" value="ECO:0007669"/>
    <property type="project" value="TreeGrafter"/>
</dbReference>
<gene>
    <name evidence="4" type="ORF">Bhyg_04718</name>
</gene>
<name>A0A9Q0NGH8_9DIPT</name>
<dbReference type="GO" id="GO:0005739">
    <property type="term" value="C:mitochondrion"/>
    <property type="evidence" value="ECO:0007669"/>
    <property type="project" value="TreeGrafter"/>
</dbReference>
<dbReference type="AlphaFoldDB" id="A0A9Q0NGH8"/>
<proteinExistence type="inferred from homology"/>
<dbReference type="PANTHER" id="PTHR12499">
    <property type="entry name" value="OPTIC ATROPHY 3 PROTEIN OPA3"/>
    <property type="match status" value="1"/>
</dbReference>
<protein>
    <submittedName>
        <fullName evidence="4">OPA3-like protein</fullName>
    </submittedName>
</protein>
<dbReference type="InterPro" id="IPR010754">
    <property type="entry name" value="OPA3-like"/>
</dbReference>
<evidence type="ECO:0000256" key="2">
    <source>
        <dbReference type="ARBA" id="ARBA00023054"/>
    </source>
</evidence>
<keyword evidence="2 3" id="KW-0175">Coiled coil</keyword>
<sequence>MESYPVLKLGVLVFKQLSQPISNVIKDRAKKSFLFRQYVAMPPAQLYNWLEIKMRMWSLNLGKPTTIPQLNEAMAIELGAKLLGEIILFLVPAAVITFEYFRQAQKESKKEEELLLEKQELVNTVNEIALQLERQDIQIRRLKKTLAALNSTIWFRYNKIGSDEEPPLKLGKLSVPVH</sequence>
<evidence type="ECO:0000256" key="1">
    <source>
        <dbReference type="ARBA" id="ARBA00007584"/>
    </source>
</evidence>
<comment type="caution">
    <text evidence="4">The sequence shown here is derived from an EMBL/GenBank/DDBJ whole genome shotgun (WGS) entry which is preliminary data.</text>
</comment>
<accession>A0A9Q0NGH8</accession>
<comment type="similarity">
    <text evidence="1">Belongs to the OPA3 family.</text>
</comment>
<dbReference type="PANTHER" id="PTHR12499:SF0">
    <property type="entry name" value="OPTIC ATROPHY 3 PROTEIN"/>
    <property type="match status" value="1"/>
</dbReference>
<reference evidence="4" key="1">
    <citation type="submission" date="2022-07" db="EMBL/GenBank/DDBJ databases">
        <authorList>
            <person name="Trinca V."/>
            <person name="Uliana J.V.C."/>
            <person name="Torres T.T."/>
            <person name="Ward R.J."/>
            <person name="Monesi N."/>
        </authorList>
    </citation>
    <scope>NUCLEOTIDE SEQUENCE</scope>
    <source>
        <strain evidence="4">HSMRA1968</strain>
        <tissue evidence="4">Whole embryos</tissue>
    </source>
</reference>
<dbReference type="EMBL" id="WJQU01000001">
    <property type="protein sequence ID" value="KAJ6649482.1"/>
    <property type="molecule type" value="Genomic_DNA"/>
</dbReference>
<feature type="coiled-coil region" evidence="3">
    <location>
        <begin position="101"/>
        <end position="152"/>
    </location>
</feature>
<evidence type="ECO:0000313" key="4">
    <source>
        <dbReference type="EMBL" id="KAJ6649482.1"/>
    </source>
</evidence>